<reference evidence="1" key="1">
    <citation type="submission" date="2023-10" db="EMBL/GenBank/DDBJ databases">
        <authorList>
            <person name="Domelevo Entfellner J.-B."/>
        </authorList>
    </citation>
    <scope>NUCLEOTIDE SEQUENCE</scope>
</reference>
<proteinExistence type="predicted"/>
<dbReference type="EMBL" id="OY731405">
    <property type="protein sequence ID" value="CAJ1972759.1"/>
    <property type="molecule type" value="Genomic_DNA"/>
</dbReference>
<organism evidence="1 2">
    <name type="scientific">Sphenostylis stenocarpa</name>
    <dbReference type="NCBI Taxonomy" id="92480"/>
    <lineage>
        <taxon>Eukaryota</taxon>
        <taxon>Viridiplantae</taxon>
        <taxon>Streptophyta</taxon>
        <taxon>Embryophyta</taxon>
        <taxon>Tracheophyta</taxon>
        <taxon>Spermatophyta</taxon>
        <taxon>Magnoliopsida</taxon>
        <taxon>eudicotyledons</taxon>
        <taxon>Gunneridae</taxon>
        <taxon>Pentapetalae</taxon>
        <taxon>rosids</taxon>
        <taxon>fabids</taxon>
        <taxon>Fabales</taxon>
        <taxon>Fabaceae</taxon>
        <taxon>Papilionoideae</taxon>
        <taxon>50 kb inversion clade</taxon>
        <taxon>NPAAA clade</taxon>
        <taxon>indigoferoid/millettioid clade</taxon>
        <taxon>Phaseoleae</taxon>
        <taxon>Sphenostylis</taxon>
    </lineage>
</organism>
<dbReference type="Gramene" id="rna-AYBTSS11_LOCUS24813">
    <property type="protein sequence ID" value="CAJ1972759.1"/>
    <property type="gene ID" value="gene-AYBTSS11_LOCUS24813"/>
</dbReference>
<gene>
    <name evidence="1" type="ORF">AYBTSS11_LOCUS24813</name>
</gene>
<dbReference type="Proteomes" id="UP001189624">
    <property type="component" value="Chromosome 8"/>
</dbReference>
<accession>A0AA86VV04</accession>
<evidence type="ECO:0000313" key="2">
    <source>
        <dbReference type="Proteomes" id="UP001189624"/>
    </source>
</evidence>
<dbReference type="AlphaFoldDB" id="A0AA86VV04"/>
<keyword evidence="2" id="KW-1185">Reference proteome</keyword>
<evidence type="ECO:0000313" key="1">
    <source>
        <dbReference type="EMBL" id="CAJ1972759.1"/>
    </source>
</evidence>
<name>A0AA86VV04_9FABA</name>
<protein>
    <submittedName>
        <fullName evidence="1">Uncharacterized protein</fullName>
    </submittedName>
</protein>
<sequence>MPVLGNALIANHGHLRKFIPEVPRVHLIRLVYRISFMMDVIHDKYHVVFIIGPVKEVRKAEAMIRGRFLDM</sequence>